<dbReference type="SUPFAM" id="SSF52172">
    <property type="entry name" value="CheY-like"/>
    <property type="match status" value="1"/>
</dbReference>
<dbReference type="CDD" id="cd16922">
    <property type="entry name" value="HATPase_EvgS-ArcB-TorS-like"/>
    <property type="match status" value="1"/>
</dbReference>
<dbReference type="InterPro" id="IPR035965">
    <property type="entry name" value="PAS-like_dom_sf"/>
</dbReference>
<dbReference type="SUPFAM" id="SSF47384">
    <property type="entry name" value="Homodimeric domain of signal transducing histidine kinase"/>
    <property type="match status" value="1"/>
</dbReference>
<dbReference type="PROSITE" id="PS50113">
    <property type="entry name" value="PAC"/>
    <property type="match status" value="1"/>
</dbReference>
<evidence type="ECO:0000256" key="4">
    <source>
        <dbReference type="ARBA" id="ARBA00022679"/>
    </source>
</evidence>
<dbReference type="InterPro" id="IPR013656">
    <property type="entry name" value="PAS_4"/>
</dbReference>
<sequence length="1131" mass="124965">MIKRNLCFYTFLLLLHFSTLAQPQELTLQVNADIVIPPKEEIRQLNHLHYPALLRIGIPGPPRPPVYHNREPDKFEGIAADYLGALKRMLGVELQIVAYATPAEAMQALREQQLDMLAFYNPHLYGADGVIATTPWLLDHPVIIQHDHALRGSNPEDRPVLAWADAPAFAQQLQQHFPGMRLAHFPGPEAALAAVAFGQADAMWGSAASIEFLRRYGYGSLISLTASRSIPDMNLAFGVAAAQPQLAQAVDIALQSIPLSGRQRIMARWGLDSTFVLKANPLMLNAENELWLQQHPTVPVALDHGAAPLLINNGHNPPEGIGAEFLRLIGERAGVQFIYVDRAGLDSPPLLYPAELAPDTPDPALIYSRPYIVTPWVMVQRHHDMPAASLSQLRDTLLALEKRSPMLEWLKRRDPGYKVRLVESAQQAFALLAQGEVDAIIQPKLVADYQINNGYAGRLRIVRTIGDRPARYVMATPRENSELMHIINKALAGISRVTQEKIVLRWQNAHHATGDGNGLYYHRLLIKIALVVGLIALLALLWNRHLQRTIRERTRVEQALKNQLTFSNTLFDESPVVMYVRDRDMRLLHCNKAYVDFLQQPRERLLGATLEALPADFEGAQTLQAIYAQTFRDGQPLVQDLTLRYQGRDYYTLHWALPYRDHADNIVGIIGGWLDITERYALLNALEKAKEEADRANAFKSRFLANTSHDIRTQLHAIIGLLELEIRRSSQPPGPNIAAAYESATALQSLIGNVLDLSKIESGVFQPEPACANLVTIIDQLFTLFRSKADARGLRFNKLIAVEDPCVLIDATMFNQIAANLLSNALKFTRVGEVEIALLQTRAASQSERGGYLLRVSDTGCGIRPHDLPKIFEPFVQAGDRQTQQAGTGLGLSICRHLARLLDGDISVESEPGVGSVFLFRFTAPLAQPPASPPAAAVSADHRARQILVVEDHAPNRLLLVQQLSWLGHQVTETERATQALELWEQQKTRFDLIITDCHIPGMDGFAFTRLLRQREAELGIGPVVIIGLTASAEKAIQQRCLEAGMNCCLFKPANIETLSSFIASSVPAGPAAPPEGGLLDHLSAVDPAACGKLIESAVESHRALAQQLQACHQHSELTALAHTLKGGRGC</sequence>
<gene>
    <name evidence="11" type="ORF">C2E15_18255</name>
</gene>
<feature type="domain" description="Histidine kinase" evidence="8">
    <location>
        <begin position="706"/>
        <end position="926"/>
    </location>
</feature>
<dbReference type="PANTHER" id="PTHR43047:SF72">
    <property type="entry name" value="OSMOSENSING HISTIDINE PROTEIN KINASE SLN1"/>
    <property type="match status" value="1"/>
</dbReference>
<reference evidence="11 12" key="1">
    <citation type="submission" date="2018-01" db="EMBL/GenBank/DDBJ databases">
        <title>Complete and assembled Genome of Pantoea gaviniae DSM22758T.</title>
        <authorList>
            <person name="Stevens M.J.A."/>
            <person name="Zurfluh K."/>
            <person name="Stephan R."/>
        </authorList>
    </citation>
    <scope>NUCLEOTIDE SEQUENCE [LARGE SCALE GENOMIC DNA]</scope>
    <source>
        <strain evidence="11 12">DSM 22758</strain>
    </source>
</reference>
<dbReference type="InterPro" id="IPR003661">
    <property type="entry name" value="HisK_dim/P_dom"/>
</dbReference>
<evidence type="ECO:0000256" key="1">
    <source>
        <dbReference type="ARBA" id="ARBA00000085"/>
    </source>
</evidence>
<evidence type="ECO:0000313" key="12">
    <source>
        <dbReference type="Proteomes" id="UP000238365"/>
    </source>
</evidence>
<dbReference type="Gene3D" id="1.10.287.130">
    <property type="match status" value="1"/>
</dbReference>
<accession>A0A2L0IK63</accession>
<dbReference type="InterPro" id="IPR000700">
    <property type="entry name" value="PAS-assoc_C"/>
</dbReference>
<dbReference type="SUPFAM" id="SSF53850">
    <property type="entry name" value="Periplasmic binding protein-like II"/>
    <property type="match status" value="2"/>
</dbReference>
<evidence type="ECO:0000256" key="7">
    <source>
        <dbReference type="SAM" id="SignalP"/>
    </source>
</evidence>
<evidence type="ECO:0000313" key="11">
    <source>
        <dbReference type="EMBL" id="AUX94822.1"/>
    </source>
</evidence>
<dbReference type="InterPro" id="IPR001638">
    <property type="entry name" value="Solute-binding_3/MltF_N"/>
</dbReference>
<evidence type="ECO:0000256" key="3">
    <source>
        <dbReference type="ARBA" id="ARBA00022553"/>
    </source>
</evidence>
<keyword evidence="12" id="KW-1185">Reference proteome</keyword>
<evidence type="ECO:0000256" key="5">
    <source>
        <dbReference type="ARBA" id="ARBA00022777"/>
    </source>
</evidence>
<dbReference type="SUPFAM" id="SSF55785">
    <property type="entry name" value="PYP-like sensor domain (PAS domain)"/>
    <property type="match status" value="1"/>
</dbReference>
<keyword evidence="4" id="KW-0808">Transferase</keyword>
<feature type="signal peptide" evidence="7">
    <location>
        <begin position="1"/>
        <end position="21"/>
    </location>
</feature>
<dbReference type="Pfam" id="PF00512">
    <property type="entry name" value="HisKA"/>
    <property type="match status" value="1"/>
</dbReference>
<dbReference type="Proteomes" id="UP000238365">
    <property type="component" value="Chromosome"/>
</dbReference>
<name>A0A2L0IK63_9GAMM</name>
<evidence type="ECO:0000259" key="8">
    <source>
        <dbReference type="PROSITE" id="PS50109"/>
    </source>
</evidence>
<dbReference type="SMART" id="SM00388">
    <property type="entry name" value="HisKA"/>
    <property type="match status" value="1"/>
</dbReference>
<feature type="domain" description="PAC" evidence="10">
    <location>
        <begin position="636"/>
        <end position="688"/>
    </location>
</feature>
<dbReference type="InterPro" id="IPR005467">
    <property type="entry name" value="His_kinase_dom"/>
</dbReference>
<feature type="modified residue" description="4-aspartylphosphate" evidence="6">
    <location>
        <position position="997"/>
    </location>
</feature>
<organism evidence="11 12">
    <name type="scientific">Mixta gaviniae</name>
    <dbReference type="NCBI Taxonomy" id="665914"/>
    <lineage>
        <taxon>Bacteria</taxon>
        <taxon>Pseudomonadati</taxon>
        <taxon>Pseudomonadota</taxon>
        <taxon>Gammaproteobacteria</taxon>
        <taxon>Enterobacterales</taxon>
        <taxon>Erwiniaceae</taxon>
        <taxon>Mixta</taxon>
    </lineage>
</organism>
<evidence type="ECO:0000256" key="2">
    <source>
        <dbReference type="ARBA" id="ARBA00012438"/>
    </source>
</evidence>
<dbReference type="EMBL" id="CP026377">
    <property type="protein sequence ID" value="AUX94822.1"/>
    <property type="molecule type" value="Genomic_DNA"/>
</dbReference>
<keyword evidence="7" id="KW-0732">Signal</keyword>
<protein>
    <recommendedName>
        <fullName evidence="2">histidine kinase</fullName>
        <ecNumber evidence="2">2.7.13.3</ecNumber>
    </recommendedName>
</protein>
<dbReference type="SMART" id="SM00091">
    <property type="entry name" value="PAS"/>
    <property type="match status" value="1"/>
</dbReference>
<dbReference type="Pfam" id="PF00072">
    <property type="entry name" value="Response_reg"/>
    <property type="match status" value="1"/>
</dbReference>
<dbReference type="InterPro" id="IPR036097">
    <property type="entry name" value="HisK_dim/P_sf"/>
</dbReference>
<dbReference type="PROSITE" id="PS50109">
    <property type="entry name" value="HIS_KIN"/>
    <property type="match status" value="1"/>
</dbReference>
<dbReference type="Gene3D" id="3.40.190.10">
    <property type="entry name" value="Periplasmic binding protein-like II"/>
    <property type="match status" value="4"/>
</dbReference>
<dbReference type="AlphaFoldDB" id="A0A2L0IK63"/>
<dbReference type="CDD" id="cd17546">
    <property type="entry name" value="REC_hyHK_CKI1_RcsC-like"/>
    <property type="match status" value="1"/>
</dbReference>
<dbReference type="Pfam" id="PF00497">
    <property type="entry name" value="SBP_bac_3"/>
    <property type="match status" value="1"/>
</dbReference>
<feature type="domain" description="Response regulatory" evidence="9">
    <location>
        <begin position="946"/>
        <end position="1067"/>
    </location>
</feature>
<dbReference type="PROSITE" id="PS50110">
    <property type="entry name" value="RESPONSE_REGULATORY"/>
    <property type="match status" value="1"/>
</dbReference>
<dbReference type="InterPro" id="IPR003594">
    <property type="entry name" value="HATPase_dom"/>
</dbReference>
<dbReference type="SUPFAM" id="SSF55874">
    <property type="entry name" value="ATPase domain of HSP90 chaperone/DNA topoisomerase II/histidine kinase"/>
    <property type="match status" value="1"/>
</dbReference>
<dbReference type="EC" id="2.7.13.3" evidence="2"/>
<dbReference type="KEGG" id="pgz:C2E15_18255"/>
<evidence type="ECO:0000256" key="6">
    <source>
        <dbReference type="PROSITE-ProRule" id="PRU00169"/>
    </source>
</evidence>
<dbReference type="SMART" id="SM00062">
    <property type="entry name" value="PBPb"/>
    <property type="match status" value="2"/>
</dbReference>
<dbReference type="SMART" id="SM00387">
    <property type="entry name" value="HATPase_c"/>
    <property type="match status" value="1"/>
</dbReference>
<dbReference type="PRINTS" id="PR00344">
    <property type="entry name" value="BCTRLSENSOR"/>
</dbReference>
<dbReference type="GO" id="GO:0000155">
    <property type="term" value="F:phosphorelay sensor kinase activity"/>
    <property type="evidence" value="ECO:0007669"/>
    <property type="project" value="InterPro"/>
</dbReference>
<feature type="chain" id="PRO_5014791720" description="histidine kinase" evidence="7">
    <location>
        <begin position="22"/>
        <end position="1131"/>
    </location>
</feature>
<evidence type="ECO:0000259" key="9">
    <source>
        <dbReference type="PROSITE" id="PS50110"/>
    </source>
</evidence>
<evidence type="ECO:0000259" key="10">
    <source>
        <dbReference type="PROSITE" id="PS50113"/>
    </source>
</evidence>
<dbReference type="Gene3D" id="3.30.450.20">
    <property type="entry name" value="PAS domain"/>
    <property type="match status" value="1"/>
</dbReference>
<comment type="catalytic activity">
    <reaction evidence="1">
        <text>ATP + protein L-histidine = ADP + protein N-phospho-L-histidine.</text>
        <dbReference type="EC" id="2.7.13.3"/>
    </reaction>
</comment>
<dbReference type="InterPro" id="IPR011006">
    <property type="entry name" value="CheY-like_superfamily"/>
</dbReference>
<dbReference type="InterPro" id="IPR004358">
    <property type="entry name" value="Sig_transdc_His_kin-like_C"/>
</dbReference>
<dbReference type="CDD" id="cd00082">
    <property type="entry name" value="HisKA"/>
    <property type="match status" value="1"/>
</dbReference>
<keyword evidence="5" id="KW-0418">Kinase</keyword>
<dbReference type="PANTHER" id="PTHR43047">
    <property type="entry name" value="TWO-COMPONENT HISTIDINE PROTEIN KINASE"/>
    <property type="match status" value="1"/>
</dbReference>
<keyword evidence="3 6" id="KW-0597">Phosphoprotein</keyword>
<dbReference type="GO" id="GO:0009927">
    <property type="term" value="F:histidine phosphotransfer kinase activity"/>
    <property type="evidence" value="ECO:0007669"/>
    <property type="project" value="TreeGrafter"/>
</dbReference>
<dbReference type="Gene3D" id="3.30.565.10">
    <property type="entry name" value="Histidine kinase-like ATPase, C-terminal domain"/>
    <property type="match status" value="1"/>
</dbReference>
<dbReference type="InterPro" id="IPR001789">
    <property type="entry name" value="Sig_transdc_resp-reg_receiver"/>
</dbReference>
<dbReference type="CDD" id="cd00130">
    <property type="entry name" value="PAS"/>
    <property type="match status" value="1"/>
</dbReference>
<dbReference type="Pfam" id="PF08448">
    <property type="entry name" value="PAS_4"/>
    <property type="match status" value="1"/>
</dbReference>
<dbReference type="Pfam" id="PF02518">
    <property type="entry name" value="HATPase_c"/>
    <property type="match status" value="1"/>
</dbReference>
<dbReference type="SMART" id="SM00448">
    <property type="entry name" value="REC"/>
    <property type="match status" value="1"/>
</dbReference>
<dbReference type="InterPro" id="IPR036890">
    <property type="entry name" value="HATPase_C_sf"/>
</dbReference>
<dbReference type="InterPro" id="IPR000014">
    <property type="entry name" value="PAS"/>
</dbReference>
<proteinExistence type="predicted"/>
<dbReference type="GO" id="GO:0005886">
    <property type="term" value="C:plasma membrane"/>
    <property type="evidence" value="ECO:0007669"/>
    <property type="project" value="TreeGrafter"/>
</dbReference>
<dbReference type="Gene3D" id="3.40.50.2300">
    <property type="match status" value="1"/>
</dbReference>